<evidence type="ECO:0000256" key="1">
    <source>
        <dbReference type="ARBA" id="ARBA00004651"/>
    </source>
</evidence>
<keyword evidence="3" id="KW-1003">Cell membrane</keyword>
<reference evidence="11" key="1">
    <citation type="submission" date="2017-09" db="EMBL/GenBank/DDBJ databases">
        <title>Metaegenomics of thermophilic ammonia-oxidizing enrichment culture.</title>
        <authorList>
            <person name="Kato S."/>
            <person name="Suzuki K."/>
        </authorList>
    </citation>
    <scope>NUCLEOTIDE SEQUENCE [LARGE SCALE GENOMIC DNA]</scope>
</reference>
<evidence type="ECO:0000313" key="11">
    <source>
        <dbReference type="Proteomes" id="UP000236642"/>
    </source>
</evidence>
<sequence>MEQLAIILMDGLVYASWLFLISAGLTLIYGVLRILNLAHGSLYALGAYAAASAVLFYFDRGLWPPGSYVALLGAALIIGIVAGPLIERGLLRWIYGRDPVYQLLATYALFLILEDGMKLVWGVNPYYAYRPYGLLGTVQLGGIPYPGYSILLIGVALLAGGGLSLFIRFTRIGRLVVAIIHDPEISVALGANVSRLFLLTFTLGTILAALGGAFTAPMISVVPGLSVEVIVLAFAVVVIGGLGSLEGSVIGALLVGVVRSLMVHRIPELELFAIYLVMALVLLFRPQGLFAIEEVRRV</sequence>
<dbReference type="InterPro" id="IPR001851">
    <property type="entry name" value="ABC_transp_permease"/>
</dbReference>
<proteinExistence type="inferred from homology"/>
<keyword evidence="2" id="KW-0813">Transport</keyword>
<evidence type="ECO:0000256" key="3">
    <source>
        <dbReference type="ARBA" id="ARBA00022475"/>
    </source>
</evidence>
<keyword evidence="7 9" id="KW-0472">Membrane</keyword>
<dbReference type="CDD" id="cd06582">
    <property type="entry name" value="TM_PBP1_LivH_like"/>
    <property type="match status" value="1"/>
</dbReference>
<organism evidence="10 11">
    <name type="scientific">Candidatus Thermoflexus japonica</name>
    <dbReference type="NCBI Taxonomy" id="2035417"/>
    <lineage>
        <taxon>Bacteria</taxon>
        <taxon>Bacillati</taxon>
        <taxon>Chloroflexota</taxon>
        <taxon>Thermoflexia</taxon>
        <taxon>Thermoflexales</taxon>
        <taxon>Thermoflexaceae</taxon>
        <taxon>Thermoflexus</taxon>
    </lineage>
</organism>
<evidence type="ECO:0000256" key="6">
    <source>
        <dbReference type="ARBA" id="ARBA00022989"/>
    </source>
</evidence>
<evidence type="ECO:0000256" key="7">
    <source>
        <dbReference type="ARBA" id="ARBA00023136"/>
    </source>
</evidence>
<dbReference type="Pfam" id="PF02653">
    <property type="entry name" value="BPD_transp_2"/>
    <property type="match status" value="1"/>
</dbReference>
<evidence type="ECO:0000256" key="2">
    <source>
        <dbReference type="ARBA" id="ARBA00022448"/>
    </source>
</evidence>
<feature type="transmembrane region" description="Helical" evidence="9">
    <location>
        <begin position="12"/>
        <end position="35"/>
    </location>
</feature>
<dbReference type="GO" id="GO:0022857">
    <property type="term" value="F:transmembrane transporter activity"/>
    <property type="evidence" value="ECO:0007669"/>
    <property type="project" value="InterPro"/>
</dbReference>
<dbReference type="InterPro" id="IPR052157">
    <property type="entry name" value="BCAA_transport_permease"/>
</dbReference>
<dbReference type="GO" id="GO:0005886">
    <property type="term" value="C:plasma membrane"/>
    <property type="evidence" value="ECO:0007669"/>
    <property type="project" value="UniProtKB-SubCell"/>
</dbReference>
<feature type="transmembrane region" description="Helical" evidence="9">
    <location>
        <begin position="103"/>
        <end position="123"/>
    </location>
</feature>
<evidence type="ECO:0000313" key="10">
    <source>
        <dbReference type="EMBL" id="GBD08562.1"/>
    </source>
</evidence>
<protein>
    <submittedName>
        <fullName evidence="10">High-affinity branched-chain amino acid transport system permease protein LivH</fullName>
    </submittedName>
</protein>
<feature type="transmembrane region" description="Helical" evidence="9">
    <location>
        <begin position="42"/>
        <end position="58"/>
    </location>
</feature>
<feature type="transmembrane region" description="Helical" evidence="9">
    <location>
        <begin position="269"/>
        <end position="292"/>
    </location>
</feature>
<feature type="transmembrane region" description="Helical" evidence="9">
    <location>
        <begin position="70"/>
        <end position="91"/>
    </location>
</feature>
<gene>
    <name evidence="10" type="primary">livH_2</name>
    <name evidence="10" type="ORF">HRbin22_00802</name>
</gene>
<dbReference type="PANTHER" id="PTHR11795:SF442">
    <property type="entry name" value="ABC TRANSPORTER ATP-BINDING PROTEIN"/>
    <property type="match status" value="1"/>
</dbReference>
<evidence type="ECO:0000256" key="8">
    <source>
        <dbReference type="ARBA" id="ARBA00037998"/>
    </source>
</evidence>
<dbReference type="EMBL" id="BEHY01000012">
    <property type="protein sequence ID" value="GBD08562.1"/>
    <property type="molecule type" value="Genomic_DNA"/>
</dbReference>
<comment type="similarity">
    <text evidence="8">Belongs to the binding-protein-dependent transport system permease family. LivHM subfamily.</text>
</comment>
<dbReference type="Proteomes" id="UP000236642">
    <property type="component" value="Unassembled WGS sequence"/>
</dbReference>
<evidence type="ECO:0000256" key="9">
    <source>
        <dbReference type="SAM" id="Phobius"/>
    </source>
</evidence>
<evidence type="ECO:0000256" key="5">
    <source>
        <dbReference type="ARBA" id="ARBA00022970"/>
    </source>
</evidence>
<keyword evidence="6 9" id="KW-1133">Transmembrane helix</keyword>
<feature type="transmembrane region" description="Helical" evidence="9">
    <location>
        <begin position="231"/>
        <end position="257"/>
    </location>
</feature>
<name>A0A2H5Y598_9CHLR</name>
<accession>A0A2H5Y598</accession>
<comment type="subcellular location">
    <subcellularLocation>
        <location evidence="1">Cell membrane</location>
        <topology evidence="1">Multi-pass membrane protein</topology>
    </subcellularLocation>
</comment>
<dbReference type="AlphaFoldDB" id="A0A2H5Y598"/>
<feature type="transmembrane region" description="Helical" evidence="9">
    <location>
        <begin position="196"/>
        <end position="219"/>
    </location>
</feature>
<evidence type="ECO:0000256" key="4">
    <source>
        <dbReference type="ARBA" id="ARBA00022692"/>
    </source>
</evidence>
<dbReference type="PANTHER" id="PTHR11795">
    <property type="entry name" value="BRANCHED-CHAIN AMINO ACID TRANSPORT SYSTEM PERMEASE PROTEIN LIVH"/>
    <property type="match status" value="1"/>
</dbReference>
<feature type="transmembrane region" description="Helical" evidence="9">
    <location>
        <begin position="143"/>
        <end position="167"/>
    </location>
</feature>
<dbReference type="GO" id="GO:0006865">
    <property type="term" value="P:amino acid transport"/>
    <property type="evidence" value="ECO:0007669"/>
    <property type="project" value="UniProtKB-KW"/>
</dbReference>
<comment type="caution">
    <text evidence="10">The sequence shown here is derived from an EMBL/GenBank/DDBJ whole genome shotgun (WGS) entry which is preliminary data.</text>
</comment>
<keyword evidence="4 9" id="KW-0812">Transmembrane</keyword>
<keyword evidence="5" id="KW-0029">Amino-acid transport</keyword>